<dbReference type="PROSITE" id="PS00166">
    <property type="entry name" value="ENOYL_COA_HYDRATASE"/>
    <property type="match status" value="1"/>
</dbReference>
<dbReference type="PANTHER" id="PTHR42964">
    <property type="entry name" value="ENOYL-COA HYDRATASE"/>
    <property type="match status" value="1"/>
</dbReference>
<dbReference type="InterPro" id="IPR018376">
    <property type="entry name" value="Enoyl-CoA_hyd/isom_CS"/>
</dbReference>
<dbReference type="PANTHER" id="PTHR42964:SF1">
    <property type="entry name" value="POLYKETIDE BIOSYNTHESIS ENOYL-COA HYDRATASE PKSH-RELATED"/>
    <property type="match status" value="1"/>
</dbReference>
<dbReference type="Gene3D" id="1.10.12.10">
    <property type="entry name" value="Lyase 2-enoyl-coa Hydratase, Chain A, domain 2"/>
    <property type="match status" value="1"/>
</dbReference>
<dbReference type="AlphaFoldDB" id="A0A346XU19"/>
<dbReference type="GO" id="GO:0008300">
    <property type="term" value="P:isoprenoid catabolic process"/>
    <property type="evidence" value="ECO:0007669"/>
    <property type="project" value="TreeGrafter"/>
</dbReference>
<name>A0A346XU19_9ACTN</name>
<dbReference type="OrthoDB" id="153350at2"/>
<dbReference type="GO" id="GO:0003824">
    <property type="term" value="F:catalytic activity"/>
    <property type="evidence" value="ECO:0007669"/>
    <property type="project" value="InterPro"/>
</dbReference>
<comment type="similarity">
    <text evidence="1 2">Belongs to the enoyl-CoA hydratase/isomerase family.</text>
</comment>
<reference evidence="3 4" key="1">
    <citation type="submission" date="2018-09" db="EMBL/GenBank/DDBJ databases">
        <title>Complete genome sequence of Euzebya sp. DY32-46 isolated from seawater of Pacific Ocean.</title>
        <authorList>
            <person name="Xu L."/>
            <person name="Wu Y.-H."/>
            <person name="Xu X.-W."/>
        </authorList>
    </citation>
    <scope>NUCLEOTIDE SEQUENCE [LARGE SCALE GENOMIC DNA]</scope>
    <source>
        <strain evidence="3 4">DY32-46</strain>
    </source>
</reference>
<dbReference type="Proteomes" id="UP000264006">
    <property type="component" value="Chromosome"/>
</dbReference>
<protein>
    <submittedName>
        <fullName evidence="3">Enoyl-CoA hydratase</fullName>
    </submittedName>
</protein>
<dbReference type="CDD" id="cd06558">
    <property type="entry name" value="crotonase-like"/>
    <property type="match status" value="1"/>
</dbReference>
<evidence type="ECO:0000256" key="2">
    <source>
        <dbReference type="RuleBase" id="RU003707"/>
    </source>
</evidence>
<dbReference type="InterPro" id="IPR051683">
    <property type="entry name" value="Enoyl-CoA_Hydratase/Isomerase"/>
</dbReference>
<dbReference type="EMBL" id="CP031165">
    <property type="protein sequence ID" value="AXV05716.1"/>
    <property type="molecule type" value="Genomic_DNA"/>
</dbReference>
<evidence type="ECO:0000313" key="3">
    <source>
        <dbReference type="EMBL" id="AXV05716.1"/>
    </source>
</evidence>
<dbReference type="InterPro" id="IPR014748">
    <property type="entry name" value="Enoyl-CoA_hydra_C"/>
</dbReference>
<gene>
    <name evidence="3" type="ORF">DVS28_a1015</name>
</gene>
<keyword evidence="4" id="KW-1185">Reference proteome</keyword>
<dbReference type="RefSeq" id="WP_114590483.1">
    <property type="nucleotide sequence ID" value="NZ_CP031165.1"/>
</dbReference>
<accession>A0A346XU19</accession>
<dbReference type="Pfam" id="PF00378">
    <property type="entry name" value="ECH_1"/>
    <property type="match status" value="1"/>
</dbReference>
<sequence>MEPDLVLVERDGPLLRVTINRPDARNAINVDVTVALLDAIRQAEAADDIVAVVLTGAGDRAFCAGGDLGGLDLGAGETAIHRGRALFAEVLEGFRRLRRPVIGRVNGHALAGGFGLALACDVLIAADTATFGATEVKVGLWPHMISTVIADHVGPKKAMELMLTGTRLTAAEALELKLVNRVVPAAELDAAVDAFTDQLAALSPVVLSLGKESFGTSRTMRREDALPYLAGMLSVHVRTDDAKEGIMAFLEKRAPAWTNR</sequence>
<evidence type="ECO:0000256" key="1">
    <source>
        <dbReference type="ARBA" id="ARBA00005254"/>
    </source>
</evidence>
<evidence type="ECO:0000313" key="4">
    <source>
        <dbReference type="Proteomes" id="UP000264006"/>
    </source>
</evidence>
<dbReference type="Gene3D" id="3.90.226.10">
    <property type="entry name" value="2-enoyl-CoA Hydratase, Chain A, domain 1"/>
    <property type="match status" value="1"/>
</dbReference>
<proteinExistence type="inferred from homology"/>
<dbReference type="KEGG" id="euz:DVS28_a1015"/>
<dbReference type="SUPFAM" id="SSF52096">
    <property type="entry name" value="ClpP/crotonase"/>
    <property type="match status" value="1"/>
</dbReference>
<dbReference type="InterPro" id="IPR001753">
    <property type="entry name" value="Enoyl-CoA_hydra/iso"/>
</dbReference>
<dbReference type="InterPro" id="IPR029045">
    <property type="entry name" value="ClpP/crotonase-like_dom_sf"/>
</dbReference>
<organism evidence="3 4">
    <name type="scientific">Euzebya pacifica</name>
    <dbReference type="NCBI Taxonomy" id="1608957"/>
    <lineage>
        <taxon>Bacteria</taxon>
        <taxon>Bacillati</taxon>
        <taxon>Actinomycetota</taxon>
        <taxon>Nitriliruptoria</taxon>
        <taxon>Euzebyales</taxon>
    </lineage>
</organism>